<name>B5A679_9CAUD</name>
<gene>
    <name evidence="1" type="ORF">Porky_119</name>
</gene>
<accession>B5A679</accession>
<sequence>MSRFTSPLRSRGRSVRPGVFGPYNSVIRYLRGEDVSNEEILKDQSPFVAVRHTGDFFHEFYHDKIHDCVGEELDDEEV</sequence>
<evidence type="ECO:0000313" key="2">
    <source>
        <dbReference type="Proteomes" id="UP000002723"/>
    </source>
</evidence>
<dbReference type="OrthoDB" id="21164at10239"/>
<organism evidence="1 2">
    <name type="scientific">Mycobacterium phage Porky</name>
    <dbReference type="NCBI Taxonomy" id="2914015"/>
    <lineage>
        <taxon>Viruses</taxon>
        <taxon>Duplodnaviria</taxon>
        <taxon>Heunggongvirae</taxon>
        <taxon>Uroviricota</taxon>
        <taxon>Caudoviricetes</taxon>
        <taxon>Kostyavirus</taxon>
        <taxon>Kostyavirus porky</taxon>
    </lineage>
</organism>
<reference evidence="1 2" key="1">
    <citation type="submission" date="2008-06" db="EMBL/GenBank/DDBJ databases">
        <authorList>
            <person name="Donis-Keller H."/>
            <person name="Houtz J.M."/>
            <person name="Paladin E.C."/>
            <person name="Jacobs-Sera D."/>
            <person name="Hendrix R.W."/>
            <person name="Hatfull G.F."/>
        </authorList>
    </citation>
    <scope>NUCLEOTIDE SEQUENCE [LARGE SCALE GENOMIC DNA]</scope>
</reference>
<dbReference type="KEGG" id="vg:6470160"/>
<dbReference type="Proteomes" id="UP000002723">
    <property type="component" value="Segment"/>
</dbReference>
<dbReference type="RefSeq" id="YP_002014438.1">
    <property type="nucleotide sequence ID" value="NC_011055.1"/>
</dbReference>
<dbReference type="GeneID" id="6470160"/>
<proteinExistence type="predicted"/>
<protein>
    <submittedName>
        <fullName evidence="1">Uncharacterized protein</fullName>
    </submittedName>
</protein>
<dbReference type="EMBL" id="EU816588">
    <property type="protein sequence ID" value="ACF33934.1"/>
    <property type="molecule type" value="Genomic_DNA"/>
</dbReference>
<evidence type="ECO:0000313" key="1">
    <source>
        <dbReference type="EMBL" id="ACF33934.1"/>
    </source>
</evidence>
<keyword evidence="2" id="KW-1185">Reference proteome</keyword>